<feature type="compositionally biased region" description="Basic residues" evidence="1">
    <location>
        <begin position="56"/>
        <end position="73"/>
    </location>
</feature>
<organism evidence="2 3">
    <name type="scientific">Solihabitans fulvus</name>
    <dbReference type="NCBI Taxonomy" id="1892852"/>
    <lineage>
        <taxon>Bacteria</taxon>
        <taxon>Bacillati</taxon>
        <taxon>Actinomycetota</taxon>
        <taxon>Actinomycetes</taxon>
        <taxon>Pseudonocardiales</taxon>
        <taxon>Pseudonocardiaceae</taxon>
        <taxon>Solihabitans</taxon>
    </lineage>
</organism>
<gene>
    <name evidence="2" type="ORF">F0L68_40390</name>
</gene>
<dbReference type="Proteomes" id="UP000323454">
    <property type="component" value="Unassembled WGS sequence"/>
</dbReference>
<evidence type="ECO:0000256" key="1">
    <source>
        <dbReference type="SAM" id="MobiDB-lite"/>
    </source>
</evidence>
<feature type="compositionally biased region" description="Low complexity" evidence="1">
    <location>
        <begin position="39"/>
        <end position="50"/>
    </location>
</feature>
<feature type="compositionally biased region" description="Basic residues" evidence="1">
    <location>
        <begin position="14"/>
        <end position="28"/>
    </location>
</feature>
<keyword evidence="3" id="KW-1185">Reference proteome</keyword>
<accession>A0A5B2WAD1</accession>
<comment type="caution">
    <text evidence="2">The sequence shown here is derived from an EMBL/GenBank/DDBJ whole genome shotgun (WGS) entry which is preliminary data.</text>
</comment>
<feature type="region of interest" description="Disordered" evidence="1">
    <location>
        <begin position="1"/>
        <end position="95"/>
    </location>
</feature>
<dbReference type="EMBL" id="VUOB01000118">
    <property type="protein sequence ID" value="KAA2247179.1"/>
    <property type="molecule type" value="Genomic_DNA"/>
</dbReference>
<proteinExistence type="predicted"/>
<name>A0A5B2WAD1_9PSEU</name>
<protein>
    <submittedName>
        <fullName evidence="2">Uncharacterized protein</fullName>
    </submittedName>
</protein>
<evidence type="ECO:0000313" key="2">
    <source>
        <dbReference type="EMBL" id="KAA2247179.1"/>
    </source>
</evidence>
<sequence length="95" mass="10831">MRGHRGQPPAVPHGQRRRAPGRRLRTLRGQRPGPRGDVLRPARGPVPGRAPARRPPVLRRPSRRVLPRPHRRTVQSWLHRDAAPGQAHQPHLPHH</sequence>
<evidence type="ECO:0000313" key="3">
    <source>
        <dbReference type="Proteomes" id="UP000323454"/>
    </source>
</evidence>
<dbReference type="AlphaFoldDB" id="A0A5B2WAD1"/>
<reference evidence="2 3" key="2">
    <citation type="submission" date="2019-09" db="EMBL/GenBank/DDBJ databases">
        <authorList>
            <person name="Jin C."/>
        </authorList>
    </citation>
    <scope>NUCLEOTIDE SEQUENCE [LARGE SCALE GENOMIC DNA]</scope>
    <source>
        <strain evidence="2 3">AN110305</strain>
    </source>
</reference>
<reference evidence="2 3" key="1">
    <citation type="submission" date="2019-09" db="EMBL/GenBank/DDBJ databases">
        <title>Goodfellowia gen. nov., a new genus of the Pseudonocardineae related to Actinoalloteichus, containing Goodfellowia coeruleoviolacea gen. nov., comb. nov. gen. nov., comb. nov.</title>
        <authorList>
            <person name="Labeda D."/>
        </authorList>
    </citation>
    <scope>NUCLEOTIDE SEQUENCE [LARGE SCALE GENOMIC DNA]</scope>
    <source>
        <strain evidence="2 3">AN110305</strain>
    </source>
</reference>